<dbReference type="AlphaFoldDB" id="A0A6A6XY87"/>
<evidence type="ECO:0008006" key="3">
    <source>
        <dbReference type="Google" id="ProtNLM"/>
    </source>
</evidence>
<accession>A0A6A6XY87</accession>
<keyword evidence="2" id="KW-1185">Reference proteome</keyword>
<protein>
    <recommendedName>
        <fullName evidence="3">F-box domain-containing protein</fullName>
    </recommendedName>
</protein>
<proteinExistence type="predicted"/>
<dbReference type="EMBL" id="MU001738">
    <property type="protein sequence ID" value="KAF2801223.1"/>
    <property type="molecule type" value="Genomic_DNA"/>
</dbReference>
<name>A0A6A6XY87_9PLEO</name>
<organism evidence="1 2">
    <name type="scientific">Melanomma pulvis-pyrius CBS 109.77</name>
    <dbReference type="NCBI Taxonomy" id="1314802"/>
    <lineage>
        <taxon>Eukaryota</taxon>
        <taxon>Fungi</taxon>
        <taxon>Dikarya</taxon>
        <taxon>Ascomycota</taxon>
        <taxon>Pezizomycotina</taxon>
        <taxon>Dothideomycetes</taxon>
        <taxon>Pleosporomycetidae</taxon>
        <taxon>Pleosporales</taxon>
        <taxon>Melanommataceae</taxon>
        <taxon>Melanomma</taxon>
    </lineage>
</organism>
<sequence>MNLLDLAPELLDEIITWCMPLGFESFALSCKTVYSYCKHKIILHNTLRKRWRRVTNRFPGRADILHILHEIAKEPLIARYITSISLWELRGQIQKDKNGLGADLRNDAIAMQRTKDLILSSELPRYLKEANIEPEEWWTQFLVHHPWDNVKDSGDPSGITGNEPYLFLSLLFLLPNLQSLTPSPNWGQLDWGTEDCHEYQLPLLSVLDAFVRVSGKAQYMGQPLTNLKTIYPCRRQGCHIRMPLRNIQWFLQILSVMTVYATSCLGVDDGITGIPFSWHTESISSNVTRIKLAFCCMDEDNISKLLCNTPQLQIFKYGHECKWYDCEYEWDAGSFVTAIARRCGQTITELAITCHCVDYIKNGVTTFNNFPKLKKLEVDIIALCGPPEESGQVHGEMVELPDGVKKWEVDELPCLATMLPASLESLEVNIDFTDREETALKALLEGFREQWVARLPELKKILFRQPNIDTARKLVEDAGCEIEAWNSAFGSQRIRMPLWIREFEEKAGVNYTNRSVPSSTV</sequence>
<reference evidence="1" key="1">
    <citation type="journal article" date="2020" name="Stud. Mycol.">
        <title>101 Dothideomycetes genomes: a test case for predicting lifestyles and emergence of pathogens.</title>
        <authorList>
            <person name="Haridas S."/>
            <person name="Albert R."/>
            <person name="Binder M."/>
            <person name="Bloem J."/>
            <person name="Labutti K."/>
            <person name="Salamov A."/>
            <person name="Andreopoulos B."/>
            <person name="Baker S."/>
            <person name="Barry K."/>
            <person name="Bills G."/>
            <person name="Bluhm B."/>
            <person name="Cannon C."/>
            <person name="Castanera R."/>
            <person name="Culley D."/>
            <person name="Daum C."/>
            <person name="Ezra D."/>
            <person name="Gonzalez J."/>
            <person name="Henrissat B."/>
            <person name="Kuo A."/>
            <person name="Liang C."/>
            <person name="Lipzen A."/>
            <person name="Lutzoni F."/>
            <person name="Magnuson J."/>
            <person name="Mondo S."/>
            <person name="Nolan M."/>
            <person name="Ohm R."/>
            <person name="Pangilinan J."/>
            <person name="Park H.-J."/>
            <person name="Ramirez L."/>
            <person name="Alfaro M."/>
            <person name="Sun H."/>
            <person name="Tritt A."/>
            <person name="Yoshinaga Y."/>
            <person name="Zwiers L.-H."/>
            <person name="Turgeon B."/>
            <person name="Goodwin S."/>
            <person name="Spatafora J."/>
            <person name="Crous P."/>
            <person name="Grigoriev I."/>
        </authorList>
    </citation>
    <scope>NUCLEOTIDE SEQUENCE</scope>
    <source>
        <strain evidence="1">CBS 109.77</strain>
    </source>
</reference>
<evidence type="ECO:0000313" key="2">
    <source>
        <dbReference type="Proteomes" id="UP000799757"/>
    </source>
</evidence>
<evidence type="ECO:0000313" key="1">
    <source>
        <dbReference type="EMBL" id="KAF2801223.1"/>
    </source>
</evidence>
<dbReference type="OrthoDB" id="3797473at2759"/>
<dbReference type="Proteomes" id="UP000799757">
    <property type="component" value="Unassembled WGS sequence"/>
</dbReference>
<gene>
    <name evidence="1" type="ORF">K505DRAFT_227205</name>
</gene>